<evidence type="ECO:0000313" key="1">
    <source>
        <dbReference type="EMBL" id="MCZ8545061.1"/>
    </source>
</evidence>
<evidence type="ECO:0000313" key="2">
    <source>
        <dbReference type="Proteomes" id="UP001152178"/>
    </source>
</evidence>
<name>A0ABT4QTZ6_9HYPH</name>
<proteinExistence type="predicted"/>
<protein>
    <recommendedName>
        <fullName evidence="3">DUF927 domain-containing protein</fullName>
    </recommendedName>
</protein>
<sequence>MAKAQTQTGSKALRAAFLDGKRAKDEADALAALDPDPNLPRDGINPGMWEGAPFDTMPPDCPVKVVGRDSDGNVYCISTTGNLRKIERWDMPALADLFAPKINTLMWAWPGWGKKDVWDPEQEKMVTKKIVNRVERDKCMMAIINEAARKPDFDPNTQHRGRGGWVDSHGRFVWHSGGWLWLVDGKRLEQARPAQHDGFLYTKQAPTIEPWAEPVTSEESPARRILEDLRTWNWQRPYLDPVLVLGWIATALMGGALKARPIIFATGGAGVGKSRLQEVVKSALHGAVTASVNTTAAGIYQRAKTDSLPFMIDELESKPGSTRAESVIELARVAYTGGDISRGGQDHEATTFTARNSFFFSAIIPPPMGAQDKTRMAMLNLSQLDRPGKSGRDLVLKPETDGRMILRQIMDGWKEFNEVLMPDLATILGERGLSARAIDTFGTLLAAARLLVGDDVLEEIGLPMADATHLGELIAEATSADRTENLDHWHKCIDTLFQSQIDAWRDGVKPTIGGVCELLRTGEWNAKGARERLELVSLGCFDRGKVEPNAGAVLAVPASAPQLHRIFGDTDFHKGGWYTALKQAPKGIVLPARKVKINGSTTHCMLIDLDAFEKHVGAGL</sequence>
<comment type="caution">
    <text evidence="1">The sequence shown here is derived from an EMBL/GenBank/DDBJ whole genome shotgun (WGS) entry which is preliminary data.</text>
</comment>
<evidence type="ECO:0008006" key="3">
    <source>
        <dbReference type="Google" id="ProtNLM"/>
    </source>
</evidence>
<organism evidence="1 2">
    <name type="scientific">Mesorhizobium qingshengii</name>
    <dbReference type="NCBI Taxonomy" id="1165689"/>
    <lineage>
        <taxon>Bacteria</taxon>
        <taxon>Pseudomonadati</taxon>
        <taxon>Pseudomonadota</taxon>
        <taxon>Alphaproteobacteria</taxon>
        <taxon>Hyphomicrobiales</taxon>
        <taxon>Phyllobacteriaceae</taxon>
        <taxon>Mesorhizobium</taxon>
    </lineage>
</organism>
<reference evidence="1" key="1">
    <citation type="submission" date="2022-11" db="EMBL/GenBank/DDBJ databases">
        <authorList>
            <person name="Coimbra C."/>
        </authorList>
    </citation>
    <scope>NUCLEOTIDE SEQUENCE</scope>
    <source>
        <strain evidence="1">Jales19</strain>
    </source>
</reference>
<dbReference type="Proteomes" id="UP001152178">
    <property type="component" value="Unassembled WGS sequence"/>
</dbReference>
<accession>A0ABT4QTZ6</accession>
<dbReference type="RefSeq" id="WP_269905555.1">
    <property type="nucleotide sequence ID" value="NZ_JAPFQA010000004.1"/>
</dbReference>
<dbReference type="EMBL" id="JAPFQA010000004">
    <property type="protein sequence ID" value="MCZ8545061.1"/>
    <property type="molecule type" value="Genomic_DNA"/>
</dbReference>
<keyword evidence="2" id="KW-1185">Reference proteome</keyword>
<gene>
    <name evidence="1" type="ORF">OOJ09_12780</name>
</gene>